<reference evidence="6 7" key="1">
    <citation type="journal article" date="2014" name="Int. J. Syst. Evol. Microbiol.">
        <title>Solimonas terrae sp. nov., isolated from soil.</title>
        <authorList>
            <person name="Kim S.J."/>
            <person name="Moon J.Y."/>
            <person name="Weon H.Y."/>
            <person name="Ahn J.H."/>
            <person name="Chen W.M."/>
            <person name="Kwon S.W."/>
        </authorList>
    </citation>
    <scope>NUCLEOTIDE SEQUENCE [LARGE SCALE GENOMIC DNA]</scope>
    <source>
        <strain evidence="6 7">KIS83-12</strain>
    </source>
</reference>
<dbReference type="InterPro" id="IPR036249">
    <property type="entry name" value="Thioredoxin-like_sf"/>
</dbReference>
<dbReference type="InterPro" id="IPR017937">
    <property type="entry name" value="Thioredoxin_CS"/>
</dbReference>
<evidence type="ECO:0000259" key="5">
    <source>
        <dbReference type="PROSITE" id="PS51352"/>
    </source>
</evidence>
<evidence type="ECO:0000256" key="3">
    <source>
        <dbReference type="ARBA" id="ARBA00023284"/>
    </source>
</evidence>
<dbReference type="Proteomes" id="UP000472676">
    <property type="component" value="Unassembled WGS sequence"/>
</dbReference>
<protein>
    <submittedName>
        <fullName evidence="6">TlpA family protein disulfide reductase</fullName>
    </submittedName>
</protein>
<dbReference type="AlphaFoldDB" id="A0A6M2BRF1"/>
<dbReference type="Gene3D" id="3.40.30.10">
    <property type="entry name" value="Glutaredoxin"/>
    <property type="match status" value="1"/>
</dbReference>
<keyword evidence="4" id="KW-0732">Signal</keyword>
<evidence type="ECO:0000313" key="7">
    <source>
        <dbReference type="Proteomes" id="UP000472676"/>
    </source>
</evidence>
<keyword evidence="3" id="KW-0676">Redox-active center</keyword>
<dbReference type="PROSITE" id="PS00194">
    <property type="entry name" value="THIOREDOXIN_1"/>
    <property type="match status" value="1"/>
</dbReference>
<dbReference type="PANTHER" id="PTHR42852">
    <property type="entry name" value="THIOL:DISULFIDE INTERCHANGE PROTEIN DSBE"/>
    <property type="match status" value="1"/>
</dbReference>
<feature type="chain" id="PRO_5027090957" evidence="4">
    <location>
        <begin position="28"/>
        <end position="182"/>
    </location>
</feature>
<dbReference type="GO" id="GO:0015036">
    <property type="term" value="F:disulfide oxidoreductase activity"/>
    <property type="evidence" value="ECO:0007669"/>
    <property type="project" value="UniProtKB-ARBA"/>
</dbReference>
<dbReference type="GO" id="GO:0017004">
    <property type="term" value="P:cytochrome complex assembly"/>
    <property type="evidence" value="ECO:0007669"/>
    <property type="project" value="UniProtKB-KW"/>
</dbReference>
<dbReference type="Pfam" id="PF08534">
    <property type="entry name" value="Redoxin"/>
    <property type="match status" value="1"/>
</dbReference>
<dbReference type="EMBL" id="JAAMOW010000003">
    <property type="protein sequence ID" value="NGY04683.1"/>
    <property type="molecule type" value="Genomic_DNA"/>
</dbReference>
<dbReference type="InterPro" id="IPR050553">
    <property type="entry name" value="Thioredoxin_ResA/DsbE_sf"/>
</dbReference>
<dbReference type="PANTHER" id="PTHR42852:SF18">
    <property type="entry name" value="CHROMOSOME UNDETERMINED SCAFFOLD_47, WHOLE GENOME SHOTGUN SEQUENCE"/>
    <property type="match status" value="1"/>
</dbReference>
<dbReference type="CDD" id="cd02966">
    <property type="entry name" value="TlpA_like_family"/>
    <property type="match status" value="1"/>
</dbReference>
<evidence type="ECO:0000256" key="2">
    <source>
        <dbReference type="ARBA" id="ARBA00022748"/>
    </source>
</evidence>
<dbReference type="SUPFAM" id="SSF52833">
    <property type="entry name" value="Thioredoxin-like"/>
    <property type="match status" value="1"/>
</dbReference>
<keyword evidence="2" id="KW-0201">Cytochrome c-type biogenesis</keyword>
<dbReference type="InterPro" id="IPR013740">
    <property type="entry name" value="Redoxin"/>
</dbReference>
<sequence>MRGSTAPGWMLAAALALALVSVAPARADPPAVGDIPPDRLGVGADGRPLRVSDYRGRVLITTFWASWCGPCVRELSLLERLQRAAGRERVAVVGVDWNESAAQYQRIARNLQSLQLSLSLDADGRVGEAYAVRAIPRMFIVDQDGRLAYSHTGYDPESSIATIVNEVDELLQHPPASLMPGS</sequence>
<organism evidence="6 7">
    <name type="scientific">Solimonas terrae</name>
    <dbReference type="NCBI Taxonomy" id="1396819"/>
    <lineage>
        <taxon>Bacteria</taxon>
        <taxon>Pseudomonadati</taxon>
        <taxon>Pseudomonadota</taxon>
        <taxon>Gammaproteobacteria</taxon>
        <taxon>Nevskiales</taxon>
        <taxon>Nevskiaceae</taxon>
        <taxon>Solimonas</taxon>
    </lineage>
</organism>
<comment type="caution">
    <text evidence="6">The sequence shown here is derived from an EMBL/GenBank/DDBJ whole genome shotgun (WGS) entry which is preliminary data.</text>
</comment>
<proteinExistence type="predicted"/>
<dbReference type="InterPro" id="IPR013766">
    <property type="entry name" value="Thioredoxin_domain"/>
</dbReference>
<gene>
    <name evidence="6" type="ORF">G7Y85_07900</name>
</gene>
<feature type="domain" description="Thioredoxin" evidence="5">
    <location>
        <begin position="30"/>
        <end position="172"/>
    </location>
</feature>
<comment type="subcellular location">
    <subcellularLocation>
        <location evidence="1">Cell envelope</location>
    </subcellularLocation>
</comment>
<accession>A0A6M2BRF1</accession>
<dbReference type="RefSeq" id="WP_166254463.1">
    <property type="nucleotide sequence ID" value="NZ_JAAMOW010000003.1"/>
</dbReference>
<keyword evidence="7" id="KW-1185">Reference proteome</keyword>
<evidence type="ECO:0000313" key="6">
    <source>
        <dbReference type="EMBL" id="NGY04683.1"/>
    </source>
</evidence>
<feature type="signal peptide" evidence="4">
    <location>
        <begin position="1"/>
        <end position="27"/>
    </location>
</feature>
<evidence type="ECO:0000256" key="1">
    <source>
        <dbReference type="ARBA" id="ARBA00004196"/>
    </source>
</evidence>
<name>A0A6M2BRF1_9GAMM</name>
<evidence type="ECO:0000256" key="4">
    <source>
        <dbReference type="SAM" id="SignalP"/>
    </source>
</evidence>
<dbReference type="GO" id="GO:0030313">
    <property type="term" value="C:cell envelope"/>
    <property type="evidence" value="ECO:0007669"/>
    <property type="project" value="UniProtKB-SubCell"/>
</dbReference>
<dbReference type="PROSITE" id="PS51352">
    <property type="entry name" value="THIOREDOXIN_2"/>
    <property type="match status" value="1"/>
</dbReference>